<feature type="transmembrane region" description="Helical" evidence="6">
    <location>
        <begin position="366"/>
        <end position="388"/>
    </location>
</feature>
<feature type="transmembrane region" description="Helical" evidence="6">
    <location>
        <begin position="262"/>
        <end position="280"/>
    </location>
</feature>
<feature type="transmembrane region" description="Helical" evidence="6">
    <location>
        <begin position="324"/>
        <end position="345"/>
    </location>
</feature>
<keyword evidence="3 6" id="KW-0812">Transmembrane</keyword>
<dbReference type="AlphaFoldDB" id="A0A9D1FLY2"/>
<evidence type="ECO:0000256" key="5">
    <source>
        <dbReference type="ARBA" id="ARBA00023136"/>
    </source>
</evidence>
<name>A0A9D1FLY2_9FIRM</name>
<feature type="transmembrane region" description="Helical" evidence="6">
    <location>
        <begin position="408"/>
        <end position="433"/>
    </location>
</feature>
<protein>
    <submittedName>
        <fullName evidence="8">ComEC/Rec2 family competence protein</fullName>
    </submittedName>
</protein>
<reference evidence="8" key="1">
    <citation type="submission" date="2020-10" db="EMBL/GenBank/DDBJ databases">
        <authorList>
            <person name="Gilroy R."/>
        </authorList>
    </citation>
    <scope>NUCLEOTIDE SEQUENCE</scope>
    <source>
        <strain evidence="8">CHK199-13235</strain>
    </source>
</reference>
<dbReference type="PANTHER" id="PTHR30619:SF1">
    <property type="entry name" value="RECOMBINATION PROTEIN 2"/>
    <property type="match status" value="1"/>
</dbReference>
<evidence type="ECO:0000256" key="2">
    <source>
        <dbReference type="ARBA" id="ARBA00022475"/>
    </source>
</evidence>
<dbReference type="Proteomes" id="UP000824002">
    <property type="component" value="Unassembled WGS sequence"/>
</dbReference>
<dbReference type="PANTHER" id="PTHR30619">
    <property type="entry name" value="DNA INTERNALIZATION/COMPETENCE PROTEIN COMEC/REC2"/>
    <property type="match status" value="1"/>
</dbReference>
<accession>A0A9D1FLY2</accession>
<dbReference type="GO" id="GO:0005886">
    <property type="term" value="C:plasma membrane"/>
    <property type="evidence" value="ECO:0007669"/>
    <property type="project" value="UniProtKB-SubCell"/>
</dbReference>
<comment type="subcellular location">
    <subcellularLocation>
        <location evidence="1">Cell membrane</location>
        <topology evidence="1">Multi-pass membrane protein</topology>
    </subcellularLocation>
</comment>
<sequence length="709" mass="77045">MNRPRPLLRPLALTGFSISAALLCASFLPFFPLILLAGFLSAGCIAAGVLYYLDKLRSKILFVFLLSVLAALSFSLGGRFSQLHAAPFAGTEVEFSGEIRKIWRGDSVCYLVETDGGPLPSGTPILVYTGTEEYIPGDRVSGKASLWDNPPSRSQLARGGELCGYAASENMELLEKAGPVDAWFFQIRESLRTNFYRAFPKDTAEFFIALFTGDDSGLSAGMSRTFSALGISHILSVSGLHISMLTALVCWIFGRIFGKGRVSFLLASLTAGAFVVFTGAESSAVRAYVMALFSVSARFLCRDYSPSNSLGGAMTAICLLNPKAALSTGFWMSVLASAAIFSFAPKWEGAILGKLPEKLRNRLVRGILASFCITAAANLSCLPVYFLWMGSVSWKAFLPNLILTPLTPVLMIAGALIFLPGMGFLGKILALCLEPLFRLFEKMAEGNSYLPLQFGWLVIWGIGSILLLGLAFWKGETKHRRLAVSLSVFLLSAGTFTYWISGRDVLSVSIISAGSGQSIVLTQNGRSLVIGCGGSNQIGGKTASFLRSIGGDSATALIIPEERELLMGEAAAFAREIPPEQVLSGSESNWYQTLWDMGLAMNPLAAEEYALWQDGRLVISHNRAKPDIGIFLEGRSLLFQSKELPSPESGWDRVFFYDEIYKKDGFSISGYAIIKAAQWRVPPEFLEGAPLFGEYFAAEERVFLPPRKE</sequence>
<feature type="transmembrane region" description="Helical" evidence="6">
    <location>
        <begin position="60"/>
        <end position="78"/>
    </location>
</feature>
<reference evidence="8" key="2">
    <citation type="journal article" date="2021" name="PeerJ">
        <title>Extensive microbial diversity within the chicken gut microbiome revealed by metagenomics and culture.</title>
        <authorList>
            <person name="Gilroy R."/>
            <person name="Ravi A."/>
            <person name="Getino M."/>
            <person name="Pursley I."/>
            <person name="Horton D.L."/>
            <person name="Alikhan N.F."/>
            <person name="Baker D."/>
            <person name="Gharbi K."/>
            <person name="Hall N."/>
            <person name="Watson M."/>
            <person name="Adriaenssens E.M."/>
            <person name="Foster-Nyarko E."/>
            <person name="Jarju S."/>
            <person name="Secka A."/>
            <person name="Antonio M."/>
            <person name="Oren A."/>
            <person name="Chaudhuri R.R."/>
            <person name="La Ragione R."/>
            <person name="Hildebrand F."/>
            <person name="Pallen M.J."/>
        </authorList>
    </citation>
    <scope>NUCLEOTIDE SEQUENCE</scope>
    <source>
        <strain evidence="8">CHK199-13235</strain>
    </source>
</reference>
<proteinExistence type="predicted"/>
<evidence type="ECO:0000259" key="7">
    <source>
        <dbReference type="Pfam" id="PF03772"/>
    </source>
</evidence>
<gene>
    <name evidence="8" type="ORF">IAB51_05035</name>
</gene>
<keyword evidence="4 6" id="KW-1133">Transmembrane helix</keyword>
<evidence type="ECO:0000256" key="4">
    <source>
        <dbReference type="ARBA" id="ARBA00022989"/>
    </source>
</evidence>
<dbReference type="InterPro" id="IPR004477">
    <property type="entry name" value="ComEC_N"/>
</dbReference>
<feature type="transmembrane region" description="Helical" evidence="6">
    <location>
        <begin position="231"/>
        <end position="253"/>
    </location>
</feature>
<evidence type="ECO:0000256" key="3">
    <source>
        <dbReference type="ARBA" id="ARBA00022692"/>
    </source>
</evidence>
<evidence type="ECO:0000313" key="9">
    <source>
        <dbReference type="Proteomes" id="UP000824002"/>
    </source>
</evidence>
<feature type="transmembrane region" description="Helical" evidence="6">
    <location>
        <begin position="454"/>
        <end position="473"/>
    </location>
</feature>
<keyword evidence="2" id="KW-1003">Cell membrane</keyword>
<dbReference type="EMBL" id="DVJP01000035">
    <property type="protein sequence ID" value="HIS76159.1"/>
    <property type="molecule type" value="Genomic_DNA"/>
</dbReference>
<comment type="caution">
    <text evidence="8">The sequence shown here is derived from an EMBL/GenBank/DDBJ whole genome shotgun (WGS) entry which is preliminary data.</text>
</comment>
<evidence type="ECO:0000313" key="8">
    <source>
        <dbReference type="EMBL" id="HIS76159.1"/>
    </source>
</evidence>
<feature type="transmembrane region" description="Helical" evidence="6">
    <location>
        <begin position="7"/>
        <end position="28"/>
    </location>
</feature>
<feature type="transmembrane region" description="Helical" evidence="6">
    <location>
        <begin position="34"/>
        <end position="53"/>
    </location>
</feature>
<feature type="domain" description="ComEC/Rec2-related protein" evidence="7">
    <location>
        <begin position="210"/>
        <end position="471"/>
    </location>
</feature>
<dbReference type="Pfam" id="PF03772">
    <property type="entry name" value="Competence"/>
    <property type="match status" value="1"/>
</dbReference>
<evidence type="ECO:0000256" key="6">
    <source>
        <dbReference type="SAM" id="Phobius"/>
    </source>
</evidence>
<feature type="transmembrane region" description="Helical" evidence="6">
    <location>
        <begin position="479"/>
        <end position="500"/>
    </location>
</feature>
<organism evidence="8 9">
    <name type="scientific">Candidatus Merdivicinus excrementipullorum</name>
    <dbReference type="NCBI Taxonomy" id="2840867"/>
    <lineage>
        <taxon>Bacteria</taxon>
        <taxon>Bacillati</taxon>
        <taxon>Bacillota</taxon>
        <taxon>Clostridia</taxon>
        <taxon>Eubacteriales</taxon>
        <taxon>Oscillospiraceae</taxon>
        <taxon>Oscillospiraceae incertae sedis</taxon>
        <taxon>Candidatus Merdivicinus</taxon>
    </lineage>
</organism>
<dbReference type="NCBIfam" id="TIGR00360">
    <property type="entry name" value="ComEC_N-term"/>
    <property type="match status" value="1"/>
</dbReference>
<dbReference type="InterPro" id="IPR052159">
    <property type="entry name" value="Competence_DNA_uptake"/>
</dbReference>
<keyword evidence="5 6" id="KW-0472">Membrane</keyword>
<evidence type="ECO:0000256" key="1">
    <source>
        <dbReference type="ARBA" id="ARBA00004651"/>
    </source>
</evidence>